<reference evidence="5" key="1">
    <citation type="submission" date="2020-04" db="EMBL/GenBank/DDBJ databases">
        <authorList>
            <person name="Neveu A P."/>
        </authorList>
    </citation>
    <scope>NUCLEOTIDE SEQUENCE</scope>
    <source>
        <tissue evidence="5">Whole embryo</tissue>
    </source>
</reference>
<feature type="signal peptide" evidence="3">
    <location>
        <begin position="1"/>
        <end position="22"/>
    </location>
</feature>
<protein>
    <submittedName>
        <fullName evidence="5">Uncharacterized protein LOC100184432</fullName>
    </submittedName>
</protein>
<dbReference type="SMART" id="SM00054">
    <property type="entry name" value="EFh"/>
    <property type="match status" value="3"/>
</dbReference>
<sequence length="669" mass="74440">MIMKNFIGVLVVFLFHSGLGAAIPRNLTECKLEYNTNVGQLVASEGVSTVSSILRLFFNDLDLNGNNLVSASEIVIKLESENLLNDGEMSFVLSQLQTWVDFGSQDGDSELNLNEFTNLVDSTVGQVSAQPGANMKEAESCMCRYINKKMTMLIRSYMDISKCVSNLKSEQLSLMASGTKRIIVNVWEAAFRTLDRNSDGVVDQLEMQGAFDFYRKSNENLTAALDATMRNDSYTETEFFSKIHDLMFGSSSDGIWGDITTMNQLFGDCIICYVLRYARNDVLDWVTKNLKCSNLYKETLDQTLGKDSSVAPGYIFAIADVNKDGIVTSQEMKTLVEQARGTTGFDLIKLLSNEGVTSLVLSNMTRLLPDHVVKVRVHPKDDFELSALSSPQQKSWHAFCLTTIEALRQFPTTLNPVQATPVKVNTTPSTVIDDCYKIIKEELEKPDLKITPKLREIFNKLQKAITNEIPSSTSSTITSQSTTTESVSATTSPTTVNSSPTTTQLQNMTSSNTTSQNDSANNEASNMTSSAPDLADVVRDVIKDLSKQNASVSGEAINKELQMLNVTENTDNKKEEDLSKQDVSVSWKPINKELQILNVFKNPDNKKEEKTVLSEEEKQLLDLLTDYHSQVHGKTNQVKNTIMNTDLRNMTQEEKELQDLLKDVIGDKN</sequence>
<dbReference type="InterPro" id="IPR011992">
    <property type="entry name" value="EF-hand-dom_pair"/>
</dbReference>
<feature type="domain" description="EF-hand" evidence="4">
    <location>
        <begin position="182"/>
        <end position="217"/>
    </location>
</feature>
<evidence type="ECO:0000256" key="3">
    <source>
        <dbReference type="SAM" id="SignalP"/>
    </source>
</evidence>
<feature type="compositionally biased region" description="Low complexity" evidence="2">
    <location>
        <begin position="469"/>
        <end position="504"/>
    </location>
</feature>
<dbReference type="PROSITE" id="PS50222">
    <property type="entry name" value="EF_HAND_2"/>
    <property type="match status" value="2"/>
</dbReference>
<keyword evidence="3" id="KW-0732">Signal</keyword>
<evidence type="ECO:0000259" key="4">
    <source>
        <dbReference type="PROSITE" id="PS50222"/>
    </source>
</evidence>
<dbReference type="EMBL" id="LR787011">
    <property type="protein sequence ID" value="CAB3262873.1"/>
    <property type="molecule type" value="mRNA"/>
</dbReference>
<feature type="chain" id="PRO_5026082185" evidence="3">
    <location>
        <begin position="23"/>
        <end position="669"/>
    </location>
</feature>
<keyword evidence="1" id="KW-0106">Calcium</keyword>
<dbReference type="Gene3D" id="1.10.238.10">
    <property type="entry name" value="EF-hand"/>
    <property type="match status" value="1"/>
</dbReference>
<evidence type="ECO:0000313" key="5">
    <source>
        <dbReference type="EMBL" id="CAB3262873.1"/>
    </source>
</evidence>
<dbReference type="AlphaFoldDB" id="A0A6F9DIT9"/>
<evidence type="ECO:0000256" key="2">
    <source>
        <dbReference type="SAM" id="MobiDB-lite"/>
    </source>
</evidence>
<dbReference type="Pfam" id="PF13202">
    <property type="entry name" value="EF-hand_5"/>
    <property type="match status" value="2"/>
</dbReference>
<evidence type="ECO:0000256" key="1">
    <source>
        <dbReference type="ARBA" id="ARBA00022837"/>
    </source>
</evidence>
<feature type="region of interest" description="Disordered" evidence="2">
    <location>
        <begin position="469"/>
        <end position="532"/>
    </location>
</feature>
<dbReference type="InterPro" id="IPR018247">
    <property type="entry name" value="EF_Hand_1_Ca_BS"/>
</dbReference>
<feature type="domain" description="EF-hand" evidence="4">
    <location>
        <begin position="315"/>
        <end position="342"/>
    </location>
</feature>
<feature type="compositionally biased region" description="Polar residues" evidence="2">
    <location>
        <begin position="505"/>
        <end position="531"/>
    </location>
</feature>
<dbReference type="InterPro" id="IPR002048">
    <property type="entry name" value="EF_hand_dom"/>
</dbReference>
<proteinExistence type="evidence at transcript level"/>
<accession>A0A6F9DIT9</accession>
<dbReference type="SUPFAM" id="SSF47473">
    <property type="entry name" value="EF-hand"/>
    <property type="match status" value="1"/>
</dbReference>
<organism evidence="5">
    <name type="scientific">Phallusia mammillata</name>
    <dbReference type="NCBI Taxonomy" id="59560"/>
    <lineage>
        <taxon>Eukaryota</taxon>
        <taxon>Metazoa</taxon>
        <taxon>Chordata</taxon>
        <taxon>Tunicata</taxon>
        <taxon>Ascidiacea</taxon>
        <taxon>Phlebobranchia</taxon>
        <taxon>Ascidiidae</taxon>
        <taxon>Phallusia</taxon>
    </lineage>
</organism>
<gene>
    <name evidence="5" type="primary">LOC100184432</name>
</gene>
<dbReference type="GO" id="GO:0005509">
    <property type="term" value="F:calcium ion binding"/>
    <property type="evidence" value="ECO:0007669"/>
    <property type="project" value="InterPro"/>
</dbReference>
<dbReference type="PROSITE" id="PS00018">
    <property type="entry name" value="EF_HAND_1"/>
    <property type="match status" value="3"/>
</dbReference>
<name>A0A6F9DIT9_9ASCI</name>